<dbReference type="PROSITE" id="PS50112">
    <property type="entry name" value="PAS"/>
    <property type="match status" value="1"/>
</dbReference>
<dbReference type="SMART" id="SM00267">
    <property type="entry name" value="GGDEF"/>
    <property type="match status" value="1"/>
</dbReference>
<evidence type="ECO:0000259" key="5">
    <source>
        <dbReference type="PROSITE" id="PS50887"/>
    </source>
</evidence>
<evidence type="ECO:0000259" key="3">
    <source>
        <dbReference type="PROSITE" id="PS50113"/>
    </source>
</evidence>
<dbReference type="CDD" id="cd01948">
    <property type="entry name" value="EAL"/>
    <property type="match status" value="1"/>
</dbReference>
<dbReference type="Gene3D" id="3.30.450.20">
    <property type="entry name" value="PAS domain"/>
    <property type="match status" value="2"/>
</dbReference>
<feature type="domain" description="PAC" evidence="3">
    <location>
        <begin position="141"/>
        <end position="193"/>
    </location>
</feature>
<comment type="caution">
    <text evidence="6">The sequence shown here is derived from an EMBL/GenBank/DDBJ whole genome shotgun (WGS) entry which is preliminary data.</text>
</comment>
<dbReference type="PANTHER" id="PTHR44757">
    <property type="entry name" value="DIGUANYLATE CYCLASE DGCP"/>
    <property type="match status" value="1"/>
</dbReference>
<organism evidence="6 7">
    <name type="scientific">Methylobacterium soli</name>
    <dbReference type="NCBI Taxonomy" id="553447"/>
    <lineage>
        <taxon>Bacteria</taxon>
        <taxon>Pseudomonadati</taxon>
        <taxon>Pseudomonadota</taxon>
        <taxon>Alphaproteobacteria</taxon>
        <taxon>Hyphomicrobiales</taxon>
        <taxon>Methylobacteriaceae</taxon>
        <taxon>Methylobacterium</taxon>
    </lineage>
</organism>
<dbReference type="PROSITE" id="PS50883">
    <property type="entry name" value="EAL"/>
    <property type="match status" value="1"/>
</dbReference>
<evidence type="ECO:0000313" key="7">
    <source>
        <dbReference type="Proteomes" id="UP000474159"/>
    </source>
</evidence>
<evidence type="ECO:0000313" key="6">
    <source>
        <dbReference type="EMBL" id="KAB1076484.1"/>
    </source>
</evidence>
<dbReference type="InterPro" id="IPR001610">
    <property type="entry name" value="PAC"/>
</dbReference>
<dbReference type="CDD" id="cd01949">
    <property type="entry name" value="GGDEF"/>
    <property type="match status" value="1"/>
</dbReference>
<dbReference type="Pfam" id="PF12860">
    <property type="entry name" value="PAS_7"/>
    <property type="match status" value="1"/>
</dbReference>
<dbReference type="EMBL" id="VZZK01000030">
    <property type="protein sequence ID" value="KAB1076484.1"/>
    <property type="molecule type" value="Genomic_DNA"/>
</dbReference>
<feature type="region of interest" description="Disordered" evidence="1">
    <location>
        <begin position="1"/>
        <end position="51"/>
    </location>
</feature>
<reference evidence="6 7" key="1">
    <citation type="submission" date="2019-09" db="EMBL/GenBank/DDBJ databases">
        <title>YIM 48816 draft genome.</title>
        <authorList>
            <person name="Jiang L."/>
        </authorList>
    </citation>
    <scope>NUCLEOTIDE SEQUENCE [LARGE SCALE GENOMIC DNA]</scope>
    <source>
        <strain evidence="6 7">YIM 48816</strain>
    </source>
</reference>
<dbReference type="SUPFAM" id="SSF141868">
    <property type="entry name" value="EAL domain-like"/>
    <property type="match status" value="1"/>
</dbReference>
<accession>A0A6L3SWH0</accession>
<gene>
    <name evidence="6" type="ORF">F6X53_23515</name>
</gene>
<dbReference type="InterPro" id="IPR035965">
    <property type="entry name" value="PAS-like_dom_sf"/>
</dbReference>
<keyword evidence="7" id="KW-1185">Reference proteome</keyword>
<dbReference type="AlphaFoldDB" id="A0A6L3SWH0"/>
<dbReference type="CDD" id="cd00130">
    <property type="entry name" value="PAS"/>
    <property type="match status" value="1"/>
</dbReference>
<dbReference type="OrthoDB" id="9814202at2"/>
<dbReference type="InterPro" id="IPR001633">
    <property type="entry name" value="EAL_dom"/>
</dbReference>
<dbReference type="Proteomes" id="UP000474159">
    <property type="component" value="Unassembled WGS sequence"/>
</dbReference>
<evidence type="ECO:0000259" key="4">
    <source>
        <dbReference type="PROSITE" id="PS50883"/>
    </source>
</evidence>
<feature type="compositionally biased region" description="Low complexity" evidence="1">
    <location>
        <begin position="34"/>
        <end position="46"/>
    </location>
</feature>
<dbReference type="SUPFAM" id="SSF55073">
    <property type="entry name" value="Nucleotide cyclase"/>
    <property type="match status" value="1"/>
</dbReference>
<dbReference type="InterPro" id="IPR000700">
    <property type="entry name" value="PAS-assoc_C"/>
</dbReference>
<evidence type="ECO:0000256" key="1">
    <source>
        <dbReference type="SAM" id="MobiDB-lite"/>
    </source>
</evidence>
<dbReference type="SMART" id="SM00086">
    <property type="entry name" value="PAC"/>
    <property type="match status" value="1"/>
</dbReference>
<evidence type="ECO:0000259" key="2">
    <source>
        <dbReference type="PROSITE" id="PS50112"/>
    </source>
</evidence>
<dbReference type="SMART" id="SM00091">
    <property type="entry name" value="PAS"/>
    <property type="match status" value="2"/>
</dbReference>
<dbReference type="NCBIfam" id="TIGR00229">
    <property type="entry name" value="sensory_box"/>
    <property type="match status" value="1"/>
</dbReference>
<feature type="domain" description="EAL" evidence="4">
    <location>
        <begin position="495"/>
        <end position="744"/>
    </location>
</feature>
<feature type="domain" description="GGDEF" evidence="5">
    <location>
        <begin position="351"/>
        <end position="486"/>
    </location>
</feature>
<dbReference type="NCBIfam" id="TIGR00254">
    <property type="entry name" value="GGDEF"/>
    <property type="match status" value="1"/>
</dbReference>
<dbReference type="Gene3D" id="3.30.70.270">
    <property type="match status" value="1"/>
</dbReference>
<dbReference type="InterPro" id="IPR029787">
    <property type="entry name" value="Nucleotide_cyclase"/>
</dbReference>
<dbReference type="Pfam" id="PF00990">
    <property type="entry name" value="GGDEF"/>
    <property type="match status" value="1"/>
</dbReference>
<dbReference type="PROSITE" id="PS50887">
    <property type="entry name" value="GGDEF"/>
    <property type="match status" value="1"/>
</dbReference>
<dbReference type="SUPFAM" id="SSF55785">
    <property type="entry name" value="PYP-like sensor domain (PAS domain)"/>
    <property type="match status" value="2"/>
</dbReference>
<dbReference type="InterPro" id="IPR043128">
    <property type="entry name" value="Rev_trsase/Diguanyl_cyclase"/>
</dbReference>
<dbReference type="Gene3D" id="3.20.20.450">
    <property type="entry name" value="EAL domain"/>
    <property type="match status" value="1"/>
</dbReference>
<dbReference type="PROSITE" id="PS50113">
    <property type="entry name" value="PAC"/>
    <property type="match status" value="1"/>
</dbReference>
<dbReference type="FunFam" id="3.30.70.270:FF:000001">
    <property type="entry name" value="Diguanylate cyclase domain protein"/>
    <property type="match status" value="1"/>
</dbReference>
<proteinExistence type="predicted"/>
<dbReference type="InterPro" id="IPR052155">
    <property type="entry name" value="Biofilm_reg_signaling"/>
</dbReference>
<feature type="domain" description="PAS" evidence="2">
    <location>
        <begin position="66"/>
        <end position="119"/>
    </location>
</feature>
<dbReference type="Pfam" id="PF13426">
    <property type="entry name" value="PAS_9"/>
    <property type="match status" value="1"/>
</dbReference>
<name>A0A6L3SWH0_9HYPH</name>
<dbReference type="SMART" id="SM00052">
    <property type="entry name" value="EAL"/>
    <property type="match status" value="1"/>
</dbReference>
<dbReference type="PANTHER" id="PTHR44757:SF2">
    <property type="entry name" value="BIOFILM ARCHITECTURE MAINTENANCE PROTEIN MBAA"/>
    <property type="match status" value="1"/>
</dbReference>
<dbReference type="InterPro" id="IPR000014">
    <property type="entry name" value="PAS"/>
</dbReference>
<sequence>MLRLDLDGSSARQAADAAWSVPRTGLPSGSVSLARPAPEGAGPPTAARRDAEIDDMSACPAPSPGSDLMYRLLVQGVRDYAIYMLDPDGVVTNWNAGAERAKGYRAQEIVGQTFSCFYEADERARGAPERNLAVARREGRYEAEGWRLRKDGSRFWAHVVIEAIRDEAGGLIGFAKITRDRTEQRDDAARIRDSSENLKLALAHMSQGLCLLDAERRLVLCNARFREILGLGEAEAPRGTALRVLLRRILARAQALRGPGGRAAWRSLGRPEPLGRGRVASVVEIAFGGRILAVSTRILPTGSSVSTVEDITERRRIESRIYHLAHHDPLTGLANRAAFNAQLERQLAVSGAATMLCLDLDRFKAVNDTLGHPAGDVLLQTVAERLRQVVRETDLVARIGGDEFVILLADPGPVAERSARAIAERITEAVGRPLRLDGHTAQIGVSIGIASGPQDGKDAGTLFGHADIALYRAKAAGRNTHCFYEAGMSARLASRNRLELDLREAVSAGQFLLHYQPALDLLHPAVSGCEALVRWMHPRQGLIGPGEFISLAEETGLIARLGGWILREACREASTWPGDMRVAVNVSAVQFERPGLEHNVAAALAVSGLAPHRLELEITESVLMRDSEAVLACLHRLRTLGVRIALDDFGTGYSSLSYLRRFPFDKIKIDRSFIGEIDKPETAAIVRAIVGLGSDLGARITAEGVETQDQLPFVRQKGCQEMQGYLLSRPLAAPELRRFLARTPELARAA</sequence>
<dbReference type="GO" id="GO:0003824">
    <property type="term" value="F:catalytic activity"/>
    <property type="evidence" value="ECO:0007669"/>
    <property type="project" value="UniProtKB-ARBA"/>
</dbReference>
<protein>
    <submittedName>
        <fullName evidence="6">EAL domain-containing protein</fullName>
    </submittedName>
</protein>
<dbReference type="Pfam" id="PF00563">
    <property type="entry name" value="EAL"/>
    <property type="match status" value="1"/>
</dbReference>
<dbReference type="InterPro" id="IPR035919">
    <property type="entry name" value="EAL_sf"/>
</dbReference>
<dbReference type="InterPro" id="IPR000160">
    <property type="entry name" value="GGDEF_dom"/>
</dbReference>